<evidence type="ECO:0000313" key="2">
    <source>
        <dbReference type="Proteomes" id="UP000182248"/>
    </source>
</evidence>
<protein>
    <recommendedName>
        <fullName evidence="3">Na(+)-translocating NADH-quinone reductase subunit F</fullName>
    </recommendedName>
</protein>
<dbReference type="Proteomes" id="UP000182248">
    <property type="component" value="Unassembled WGS sequence"/>
</dbReference>
<dbReference type="AlphaFoldDB" id="A0A1K1MPF0"/>
<dbReference type="EMBL" id="FPJE01000003">
    <property type="protein sequence ID" value="SFW25036.1"/>
    <property type="molecule type" value="Genomic_DNA"/>
</dbReference>
<dbReference type="OrthoDB" id="1119552at2"/>
<gene>
    <name evidence="1" type="ORF">SAMN02927921_00703</name>
</gene>
<reference evidence="1 2" key="1">
    <citation type="submission" date="2016-11" db="EMBL/GenBank/DDBJ databases">
        <authorList>
            <person name="Jaros S."/>
            <person name="Januszkiewicz K."/>
            <person name="Wedrychowicz H."/>
        </authorList>
    </citation>
    <scope>NUCLEOTIDE SEQUENCE [LARGE SCALE GENOMIC DNA]</scope>
    <source>
        <strain evidence="1 2">CGMCC 1.12145</strain>
    </source>
</reference>
<dbReference type="STRING" id="1150368.SAMN02927921_00703"/>
<accession>A0A1K1MPF0</accession>
<name>A0A1K1MPF0_9FLAO</name>
<proteinExistence type="predicted"/>
<dbReference type="RefSeq" id="WP_072315984.1">
    <property type="nucleotide sequence ID" value="NZ_FPJE01000003.1"/>
</dbReference>
<sequence>MEVLSEQELHNLAMNVVGKDLESQGFEFVAVNSKLKKDPQFVCLKDRKLHFVVVKAILYPDNPKNFDVIYMEIVREHALKFKARTFFAGVGIANAEDYEKPVVKGHNYIVNYDGIQEIV</sequence>
<evidence type="ECO:0008006" key="3">
    <source>
        <dbReference type="Google" id="ProtNLM"/>
    </source>
</evidence>
<keyword evidence="2" id="KW-1185">Reference proteome</keyword>
<evidence type="ECO:0000313" key="1">
    <source>
        <dbReference type="EMBL" id="SFW25036.1"/>
    </source>
</evidence>
<organism evidence="1 2">
    <name type="scientific">Sinomicrobium oceani</name>
    <dbReference type="NCBI Taxonomy" id="1150368"/>
    <lineage>
        <taxon>Bacteria</taxon>
        <taxon>Pseudomonadati</taxon>
        <taxon>Bacteroidota</taxon>
        <taxon>Flavobacteriia</taxon>
        <taxon>Flavobacteriales</taxon>
        <taxon>Flavobacteriaceae</taxon>
        <taxon>Sinomicrobium</taxon>
    </lineage>
</organism>